<protein>
    <submittedName>
        <fullName evidence="8">Recombinase family protein</fullName>
    </submittedName>
</protein>
<evidence type="ECO:0000256" key="3">
    <source>
        <dbReference type="ARBA" id="ARBA00023172"/>
    </source>
</evidence>
<dbReference type="InterPro" id="IPR036162">
    <property type="entry name" value="Resolvase-like_N_sf"/>
</dbReference>
<evidence type="ECO:0000313" key="9">
    <source>
        <dbReference type="Proteomes" id="UP000323317"/>
    </source>
</evidence>
<dbReference type="PANTHER" id="PTHR30461:SF23">
    <property type="entry name" value="DNA RECOMBINASE-RELATED"/>
    <property type="match status" value="1"/>
</dbReference>
<sequence length="376" mass="43553">MRIACYLRVSTSEQADEGYSIAAQKNRLEAFCTSQGWDIVRWYIDEGISAKDTKRPELQSMLNGVRKKVFDVVLVYRLDRLTRSVLDMYQLLQEFEQHNVKFKSATEVYDTTTATGRLFLTLIASLAEWERQNLGERVSFGMEEKAKQGKWTVSTPPFGYSKEGEELVINESEAALVRRIYRTYLEGSKGMSKIAMELTQAGYRTNSNSLFTAARLKYILTNPIYIGTLRYNYRVNTENYFEVENAAPPIIDKEDFERVQALVDQRAVLHPRHATSPYIFSTALRCQRCRSRFSSRFSQTKRKGTTYVSRQYMCIGKKQGICDMPNISQNFLEIQFLKWLESINFDKESKMLSTDAEKDHTEDIERIEGEIKQIEG</sequence>
<dbReference type="PROSITE" id="PS51736">
    <property type="entry name" value="RECOMBINASES_3"/>
    <property type="match status" value="1"/>
</dbReference>
<evidence type="ECO:0000256" key="1">
    <source>
        <dbReference type="ARBA" id="ARBA00022908"/>
    </source>
</evidence>
<dbReference type="InterPro" id="IPR006118">
    <property type="entry name" value="Recombinase_CS"/>
</dbReference>
<dbReference type="PANTHER" id="PTHR30461">
    <property type="entry name" value="DNA-INVERTASE FROM LAMBDOID PROPHAGE"/>
    <property type="match status" value="1"/>
</dbReference>
<evidence type="ECO:0000259" key="6">
    <source>
        <dbReference type="PROSITE" id="PS51736"/>
    </source>
</evidence>
<comment type="caution">
    <text evidence="8">The sequence shown here is derived from an EMBL/GenBank/DDBJ whole genome shotgun (WGS) entry which is preliminary data.</text>
</comment>
<dbReference type="PROSITE" id="PS51737">
    <property type="entry name" value="RECOMBINASE_DNA_BIND"/>
    <property type="match status" value="1"/>
</dbReference>
<dbReference type="Pfam" id="PF07508">
    <property type="entry name" value="Recombinase"/>
    <property type="match status" value="1"/>
</dbReference>
<keyword evidence="2" id="KW-0238">DNA-binding</keyword>
<dbReference type="Gene3D" id="3.40.50.1390">
    <property type="entry name" value="Resolvase, N-terminal catalytic domain"/>
    <property type="match status" value="1"/>
</dbReference>
<dbReference type="RefSeq" id="WP_148946717.1">
    <property type="nucleotide sequence ID" value="NZ_VTEH01000006.1"/>
</dbReference>
<keyword evidence="3" id="KW-0233">DNA recombination</keyword>
<dbReference type="InterPro" id="IPR006119">
    <property type="entry name" value="Resolv_N"/>
</dbReference>
<feature type="domain" description="Resolvase/invertase-type recombinase catalytic" evidence="6">
    <location>
        <begin position="2"/>
        <end position="149"/>
    </location>
</feature>
<keyword evidence="1" id="KW-0229">DNA integration</keyword>
<reference evidence="8 9" key="1">
    <citation type="submission" date="2019-08" db="EMBL/GenBank/DDBJ databases">
        <title>Bacillus genomes from the desert of Cuatro Cienegas, Coahuila.</title>
        <authorList>
            <person name="Olmedo-Alvarez G."/>
        </authorList>
    </citation>
    <scope>NUCLEOTIDE SEQUENCE [LARGE SCALE GENOMIC DNA]</scope>
    <source>
        <strain evidence="8 9">CH40_1T</strain>
    </source>
</reference>
<dbReference type="Proteomes" id="UP000323317">
    <property type="component" value="Unassembled WGS sequence"/>
</dbReference>
<evidence type="ECO:0000259" key="7">
    <source>
        <dbReference type="PROSITE" id="PS51737"/>
    </source>
</evidence>
<name>A0A5D4KF83_9BACI</name>
<dbReference type="EMBL" id="VTEH01000006">
    <property type="protein sequence ID" value="TYR75539.1"/>
    <property type="molecule type" value="Genomic_DNA"/>
</dbReference>
<feature type="active site" description="O-(5'-phospho-DNA)-serine intermediate" evidence="4 5">
    <location>
        <position position="10"/>
    </location>
</feature>
<accession>A0A5D4KF83</accession>
<evidence type="ECO:0000256" key="5">
    <source>
        <dbReference type="PROSITE-ProRule" id="PRU10137"/>
    </source>
</evidence>
<dbReference type="SMART" id="SM00857">
    <property type="entry name" value="Resolvase"/>
    <property type="match status" value="1"/>
</dbReference>
<dbReference type="InterPro" id="IPR011109">
    <property type="entry name" value="DNA_bind_recombinase_dom"/>
</dbReference>
<evidence type="ECO:0000256" key="4">
    <source>
        <dbReference type="PIRSR" id="PIRSR606118-50"/>
    </source>
</evidence>
<dbReference type="Gene3D" id="3.90.1750.20">
    <property type="entry name" value="Putative Large Serine Recombinase, Chain B, Domain 2"/>
    <property type="match status" value="1"/>
</dbReference>
<dbReference type="InterPro" id="IPR050639">
    <property type="entry name" value="SSR_resolvase"/>
</dbReference>
<dbReference type="GO" id="GO:0015074">
    <property type="term" value="P:DNA integration"/>
    <property type="evidence" value="ECO:0007669"/>
    <property type="project" value="UniProtKB-KW"/>
</dbReference>
<dbReference type="PROSITE" id="PS00397">
    <property type="entry name" value="RECOMBINASES_1"/>
    <property type="match status" value="1"/>
</dbReference>
<organism evidence="8 9">
    <name type="scientific">Rossellomorea vietnamensis</name>
    <dbReference type="NCBI Taxonomy" id="218284"/>
    <lineage>
        <taxon>Bacteria</taxon>
        <taxon>Bacillati</taxon>
        <taxon>Bacillota</taxon>
        <taxon>Bacilli</taxon>
        <taxon>Bacillales</taxon>
        <taxon>Bacillaceae</taxon>
        <taxon>Rossellomorea</taxon>
    </lineage>
</organism>
<dbReference type="InterPro" id="IPR038109">
    <property type="entry name" value="DNA_bind_recomb_sf"/>
</dbReference>
<dbReference type="Pfam" id="PF13408">
    <property type="entry name" value="Zn_ribbon_recom"/>
    <property type="match status" value="1"/>
</dbReference>
<dbReference type="InterPro" id="IPR025827">
    <property type="entry name" value="Zn_ribbon_recom_dom"/>
</dbReference>
<feature type="domain" description="Recombinase" evidence="7">
    <location>
        <begin position="157"/>
        <end position="269"/>
    </location>
</feature>
<dbReference type="GO" id="GO:0003677">
    <property type="term" value="F:DNA binding"/>
    <property type="evidence" value="ECO:0007669"/>
    <property type="project" value="UniProtKB-KW"/>
</dbReference>
<evidence type="ECO:0000313" key="8">
    <source>
        <dbReference type="EMBL" id="TYR75539.1"/>
    </source>
</evidence>
<dbReference type="CDD" id="cd00338">
    <property type="entry name" value="Ser_Recombinase"/>
    <property type="match status" value="1"/>
</dbReference>
<gene>
    <name evidence="8" type="ORF">FZC79_10230</name>
</gene>
<dbReference type="AlphaFoldDB" id="A0A5D4KF83"/>
<dbReference type="Pfam" id="PF00239">
    <property type="entry name" value="Resolvase"/>
    <property type="match status" value="1"/>
</dbReference>
<evidence type="ECO:0000256" key="2">
    <source>
        <dbReference type="ARBA" id="ARBA00023125"/>
    </source>
</evidence>
<proteinExistence type="predicted"/>
<dbReference type="SUPFAM" id="SSF53041">
    <property type="entry name" value="Resolvase-like"/>
    <property type="match status" value="1"/>
</dbReference>
<dbReference type="GO" id="GO:0000150">
    <property type="term" value="F:DNA strand exchange activity"/>
    <property type="evidence" value="ECO:0007669"/>
    <property type="project" value="InterPro"/>
</dbReference>